<dbReference type="RefSeq" id="WP_247414030.1">
    <property type="nucleotide sequence ID" value="NZ_JALLGW010000001.1"/>
</dbReference>
<dbReference type="Gene3D" id="3.10.450.50">
    <property type="match status" value="1"/>
</dbReference>
<sequence length="144" mass="16098">MVATTSTEENERIARRVPEDIATRQDLDLVDEVYAEDAVEHDPMGDHHGREWIRADMERLLDAFPDLTASVEECVAEGDTVAMRVTLRGTHEGEFAGIEPTGRSFEVDNVVFTRVEDGMIAERWVHPDTLGMLTQLGVVASPFE</sequence>
<name>A0ABD5RLN0_9EURY</name>
<dbReference type="InterPro" id="IPR032710">
    <property type="entry name" value="NTF2-like_dom_sf"/>
</dbReference>
<dbReference type="EMBL" id="JBHSQH010000001">
    <property type="protein sequence ID" value="MFC5971119.1"/>
    <property type="molecule type" value="Genomic_DNA"/>
</dbReference>
<dbReference type="InterPro" id="IPR009959">
    <property type="entry name" value="Cyclase_SnoaL-like"/>
</dbReference>
<dbReference type="Proteomes" id="UP001596099">
    <property type="component" value="Unassembled WGS sequence"/>
</dbReference>
<gene>
    <name evidence="1" type="ORF">ACFPYI_07215</name>
</gene>
<evidence type="ECO:0000313" key="2">
    <source>
        <dbReference type="Proteomes" id="UP001596099"/>
    </source>
</evidence>
<comment type="caution">
    <text evidence="1">The sequence shown here is derived from an EMBL/GenBank/DDBJ whole genome shotgun (WGS) entry which is preliminary data.</text>
</comment>
<evidence type="ECO:0000313" key="1">
    <source>
        <dbReference type="EMBL" id="MFC5971119.1"/>
    </source>
</evidence>
<dbReference type="Pfam" id="PF07366">
    <property type="entry name" value="SnoaL"/>
    <property type="match status" value="1"/>
</dbReference>
<proteinExistence type="predicted"/>
<protein>
    <submittedName>
        <fullName evidence="1">Ester cyclase</fullName>
    </submittedName>
</protein>
<dbReference type="AlphaFoldDB" id="A0ABD5RLN0"/>
<keyword evidence="2" id="KW-1185">Reference proteome</keyword>
<organism evidence="1 2">
    <name type="scientific">Halomarina salina</name>
    <dbReference type="NCBI Taxonomy" id="1872699"/>
    <lineage>
        <taxon>Archaea</taxon>
        <taxon>Methanobacteriati</taxon>
        <taxon>Methanobacteriota</taxon>
        <taxon>Stenosarchaea group</taxon>
        <taxon>Halobacteria</taxon>
        <taxon>Halobacteriales</taxon>
        <taxon>Natronomonadaceae</taxon>
        <taxon>Halomarina</taxon>
    </lineage>
</organism>
<accession>A0ABD5RLN0</accession>
<dbReference type="PANTHER" id="PTHR38436:SF1">
    <property type="entry name" value="ESTER CYCLASE"/>
    <property type="match status" value="1"/>
</dbReference>
<dbReference type="SUPFAM" id="SSF54427">
    <property type="entry name" value="NTF2-like"/>
    <property type="match status" value="1"/>
</dbReference>
<dbReference type="PANTHER" id="PTHR38436">
    <property type="entry name" value="POLYKETIDE CYCLASE SNOAL-LIKE DOMAIN"/>
    <property type="match status" value="1"/>
</dbReference>
<reference evidence="1 2" key="1">
    <citation type="journal article" date="2019" name="Int. J. Syst. Evol. Microbiol.">
        <title>The Global Catalogue of Microorganisms (GCM) 10K type strain sequencing project: providing services to taxonomists for standard genome sequencing and annotation.</title>
        <authorList>
            <consortium name="The Broad Institute Genomics Platform"/>
            <consortium name="The Broad Institute Genome Sequencing Center for Infectious Disease"/>
            <person name="Wu L."/>
            <person name="Ma J."/>
        </authorList>
    </citation>
    <scope>NUCLEOTIDE SEQUENCE [LARGE SCALE GENOMIC DNA]</scope>
    <source>
        <strain evidence="1 2">CGMCC 1.12543</strain>
    </source>
</reference>